<name>A0A1G2FTN1_9BACT</name>
<evidence type="ECO:0000313" key="4">
    <source>
        <dbReference type="Proteomes" id="UP000177126"/>
    </source>
</evidence>
<dbReference type="SUPFAM" id="SSF53756">
    <property type="entry name" value="UDP-Glycosyltransferase/glycogen phosphorylase"/>
    <property type="match status" value="1"/>
</dbReference>
<dbReference type="InterPro" id="IPR028098">
    <property type="entry name" value="Glyco_trans_4-like_N"/>
</dbReference>
<proteinExistence type="predicted"/>
<feature type="domain" description="Glycosyl transferase family 1" evidence="1">
    <location>
        <begin position="209"/>
        <end position="364"/>
    </location>
</feature>
<dbReference type="AlphaFoldDB" id="A0A1G2FTN1"/>
<dbReference type="Gene3D" id="3.40.50.2000">
    <property type="entry name" value="Glycogen Phosphorylase B"/>
    <property type="match status" value="2"/>
</dbReference>
<dbReference type="Proteomes" id="UP000177126">
    <property type="component" value="Unassembled WGS sequence"/>
</dbReference>
<accession>A0A1G2FTN1</accession>
<dbReference type="PANTHER" id="PTHR12526">
    <property type="entry name" value="GLYCOSYLTRANSFERASE"/>
    <property type="match status" value="1"/>
</dbReference>
<reference evidence="3 4" key="1">
    <citation type="journal article" date="2016" name="Nat. Commun.">
        <title>Thousands of microbial genomes shed light on interconnected biogeochemical processes in an aquifer system.</title>
        <authorList>
            <person name="Anantharaman K."/>
            <person name="Brown C.T."/>
            <person name="Hug L.A."/>
            <person name="Sharon I."/>
            <person name="Castelle C.J."/>
            <person name="Probst A.J."/>
            <person name="Thomas B.C."/>
            <person name="Singh A."/>
            <person name="Wilkins M.J."/>
            <person name="Karaoz U."/>
            <person name="Brodie E.L."/>
            <person name="Williams K.H."/>
            <person name="Hubbard S.S."/>
            <person name="Banfield J.F."/>
        </authorList>
    </citation>
    <scope>NUCLEOTIDE SEQUENCE [LARGE SCALE GENOMIC DNA]</scope>
</reference>
<dbReference type="CDD" id="cd03808">
    <property type="entry name" value="GT4_CapM-like"/>
    <property type="match status" value="1"/>
</dbReference>
<dbReference type="Pfam" id="PF00534">
    <property type="entry name" value="Glycos_transf_1"/>
    <property type="match status" value="1"/>
</dbReference>
<evidence type="ECO:0008006" key="5">
    <source>
        <dbReference type="Google" id="ProtNLM"/>
    </source>
</evidence>
<dbReference type="InterPro" id="IPR001296">
    <property type="entry name" value="Glyco_trans_1"/>
</dbReference>
<dbReference type="EMBL" id="MHNF01000022">
    <property type="protein sequence ID" value="OGZ40978.1"/>
    <property type="molecule type" value="Genomic_DNA"/>
</dbReference>
<organism evidence="3 4">
    <name type="scientific">Candidatus Portnoybacteria bacterium RIFCSPLOWO2_02_FULL_39_11</name>
    <dbReference type="NCBI Taxonomy" id="1802001"/>
    <lineage>
        <taxon>Bacteria</taxon>
        <taxon>Candidatus Portnoyibacteriota</taxon>
    </lineage>
</organism>
<evidence type="ECO:0000259" key="2">
    <source>
        <dbReference type="Pfam" id="PF13439"/>
    </source>
</evidence>
<dbReference type="PANTHER" id="PTHR12526:SF630">
    <property type="entry name" value="GLYCOSYLTRANSFERASE"/>
    <property type="match status" value="1"/>
</dbReference>
<dbReference type="GO" id="GO:0016757">
    <property type="term" value="F:glycosyltransferase activity"/>
    <property type="evidence" value="ECO:0007669"/>
    <property type="project" value="InterPro"/>
</dbReference>
<evidence type="ECO:0000259" key="1">
    <source>
        <dbReference type="Pfam" id="PF00534"/>
    </source>
</evidence>
<evidence type="ECO:0000313" key="3">
    <source>
        <dbReference type="EMBL" id="OGZ40978.1"/>
    </source>
</evidence>
<dbReference type="Pfam" id="PF13439">
    <property type="entry name" value="Glyco_transf_4"/>
    <property type="match status" value="1"/>
</dbReference>
<gene>
    <name evidence="3" type="ORF">A3B04_03330</name>
</gene>
<sequence length="389" mass="43322">MKKIFYIITQSELGGAQKNVLDLASGLKDQYDILVATGPDGGVALNNKLFLERIATVRLKWLRRAVNPIFDFLSFWEIGRLILKFKPDIIHLHSSKAGLLGSLAARFFRPKTKIIYTSHGAAFAASFSKTNKKLFLWIEKFTAPLKNKIICVSPNEKKTWLEYRAAPETELTVINNGLDLKILPKILSPDEAREKLTSISPLFFNALKGKPVQTKIIGVIANFYPDKGLLYLIEAADTILRKTDPKVLFAVIGEGRERKLYEAMIKDRKIENNFILIGSVPDAIKYLKAFDVYVQPSLKEGFGYSVLEAMAAGLPIVASSVGGIPEMITNNANGFLLSPRDADGLAKKILELINDPSLAAKFSRVSQEKIKEFSLAKMIVATEKVYLEK</sequence>
<protein>
    <recommendedName>
        <fullName evidence="5">Glycosyl transferase family 1</fullName>
    </recommendedName>
</protein>
<feature type="domain" description="Glycosyltransferase subfamily 4-like N-terminal" evidence="2">
    <location>
        <begin position="14"/>
        <end position="180"/>
    </location>
</feature>
<comment type="caution">
    <text evidence="3">The sequence shown here is derived from an EMBL/GenBank/DDBJ whole genome shotgun (WGS) entry which is preliminary data.</text>
</comment>